<accession>A0A9W6LEE6</accession>
<evidence type="ECO:0000313" key="2">
    <source>
        <dbReference type="Proteomes" id="UP001144352"/>
    </source>
</evidence>
<dbReference type="AlphaFoldDB" id="A0A9W6LEE6"/>
<name>A0A9W6LEE6_9BACT</name>
<dbReference type="EMBL" id="BSDS01000002">
    <property type="protein sequence ID" value="GLI39599.1"/>
    <property type="molecule type" value="Genomic_DNA"/>
</dbReference>
<evidence type="ECO:0000313" key="1">
    <source>
        <dbReference type="EMBL" id="GLI39599.1"/>
    </source>
</evidence>
<reference evidence="1" key="1">
    <citation type="submission" date="2022-12" db="EMBL/GenBank/DDBJ databases">
        <title>Reference genome sequencing for broad-spectrum identification of bacterial and archaeal isolates by mass spectrometry.</title>
        <authorList>
            <person name="Sekiguchi Y."/>
            <person name="Tourlousse D.M."/>
        </authorList>
    </citation>
    <scope>NUCLEOTIDE SEQUENCE</scope>
    <source>
        <strain evidence="1">H2</strain>
    </source>
</reference>
<organism evidence="1 2">
    <name type="scientific">Geobacter hydrogenophilus</name>
    <dbReference type="NCBI Taxonomy" id="40983"/>
    <lineage>
        <taxon>Bacteria</taxon>
        <taxon>Pseudomonadati</taxon>
        <taxon>Thermodesulfobacteriota</taxon>
        <taxon>Desulfuromonadia</taxon>
        <taxon>Geobacterales</taxon>
        <taxon>Geobacteraceae</taxon>
        <taxon>Geobacter</taxon>
    </lineage>
</organism>
<comment type="caution">
    <text evidence="1">The sequence shown here is derived from an EMBL/GenBank/DDBJ whole genome shotgun (WGS) entry which is preliminary data.</text>
</comment>
<dbReference type="Proteomes" id="UP001144352">
    <property type="component" value="Unassembled WGS sequence"/>
</dbReference>
<proteinExistence type="predicted"/>
<gene>
    <name evidence="1" type="ORF">GHYDROH2_31000</name>
</gene>
<keyword evidence="2" id="KW-1185">Reference proteome</keyword>
<dbReference type="RefSeq" id="WP_214184447.1">
    <property type="nucleotide sequence ID" value="NZ_BSDS01000002.1"/>
</dbReference>
<sequence>MIEKLLFVSDGIIALVGFDPEFHDNRPDGANLEVTEFGAILNLPGIQLTLPSTALEHLVYADGTTIFFYFSEPYVLVSTYLGCVELERDEVVKVKGAWDYISTTVTGAGNSAGNG</sequence>
<protein>
    <submittedName>
        <fullName evidence="1">Uncharacterized protein</fullName>
    </submittedName>
</protein>